<feature type="compositionally biased region" description="Basic and acidic residues" evidence="1">
    <location>
        <begin position="432"/>
        <end position="442"/>
    </location>
</feature>
<sequence length="545" mass="61055">MMLPRSRRALVLLMMFLICSQGFASDESPPTTHRREKRGLMKMMMHIMWDPVRLIRYWYAYDVTKEIAKSWRKIIPTMLLLPFHPNAADMPGIAKYVHPTHGLRATKHHKNTKPFAYPAAASGEVYSASQFSKDYFIAADPSQFSPNSGVVFEGPHKQPLTGSSSNVESVPAIFQQYLNSRHQQGGDASGNVQIASFPVIAKGTDGSNEEQQHVVFQPVPERFPHIFSGDQLQSSKDHISSFTNEHADIKQLPFPYKIDIPQGSGGHVIFKAIPVPIGEVPNISGENHEMDIIPSSSSSESTKTRTNYLKFPSDYTKARPNYVHYDSDANSHEKFEDPKDGQGQTPHIIHTGRQELHIVLHPIPIGDPHSAANGQALHFVPVNLNSNQTASGQYPFMFPVAPKTSEPHEKQSSPPEGYDEEYYLSNNNSNRIDFRKQGHEDSSASSSSEATDPKHSSRVTWVLRQETKPNRRKDAKPFDNESDGSIPRISSVNLQDSREQDKSTLKLNGQYIDLVQLKEDLRHGTPVLIPFNKKTPFSPKSTKSS</sequence>
<comment type="caution">
    <text evidence="3">The sequence shown here is derived from an EMBL/GenBank/DDBJ whole genome shotgun (WGS) entry which is preliminary data.</text>
</comment>
<dbReference type="EMBL" id="BPLQ01001175">
    <property type="protein sequence ID" value="GIX79292.1"/>
    <property type="molecule type" value="Genomic_DNA"/>
</dbReference>
<evidence type="ECO:0000256" key="2">
    <source>
        <dbReference type="SAM" id="SignalP"/>
    </source>
</evidence>
<feature type="chain" id="PRO_5043371714" evidence="2">
    <location>
        <begin position="25"/>
        <end position="545"/>
    </location>
</feature>
<keyword evidence="4" id="KW-1185">Reference proteome</keyword>
<feature type="region of interest" description="Disordered" evidence="1">
    <location>
        <begin position="395"/>
        <end position="501"/>
    </location>
</feature>
<name>A0AAV4N3K3_9ARAC</name>
<evidence type="ECO:0000313" key="4">
    <source>
        <dbReference type="Proteomes" id="UP001054837"/>
    </source>
</evidence>
<feature type="signal peptide" evidence="2">
    <location>
        <begin position="1"/>
        <end position="24"/>
    </location>
</feature>
<feature type="region of interest" description="Disordered" evidence="1">
    <location>
        <begin position="328"/>
        <end position="347"/>
    </location>
</feature>
<gene>
    <name evidence="3" type="primary">AVEN_51835_1</name>
    <name evidence="3" type="ORF">CDAR_290461</name>
</gene>
<protein>
    <submittedName>
        <fullName evidence="3">Uncharacterized protein</fullName>
    </submittedName>
</protein>
<accession>A0AAV4N3K3</accession>
<dbReference type="Proteomes" id="UP001054837">
    <property type="component" value="Unassembled WGS sequence"/>
</dbReference>
<organism evidence="3 4">
    <name type="scientific">Caerostris darwini</name>
    <dbReference type="NCBI Taxonomy" id="1538125"/>
    <lineage>
        <taxon>Eukaryota</taxon>
        <taxon>Metazoa</taxon>
        <taxon>Ecdysozoa</taxon>
        <taxon>Arthropoda</taxon>
        <taxon>Chelicerata</taxon>
        <taxon>Arachnida</taxon>
        <taxon>Araneae</taxon>
        <taxon>Araneomorphae</taxon>
        <taxon>Entelegynae</taxon>
        <taxon>Araneoidea</taxon>
        <taxon>Araneidae</taxon>
        <taxon>Caerostris</taxon>
    </lineage>
</organism>
<dbReference type="AlphaFoldDB" id="A0AAV4N3K3"/>
<feature type="compositionally biased region" description="Basic and acidic residues" evidence="1">
    <location>
        <begin position="328"/>
        <end position="340"/>
    </location>
</feature>
<evidence type="ECO:0000256" key="1">
    <source>
        <dbReference type="SAM" id="MobiDB-lite"/>
    </source>
</evidence>
<evidence type="ECO:0000313" key="3">
    <source>
        <dbReference type="EMBL" id="GIX79292.1"/>
    </source>
</evidence>
<proteinExistence type="predicted"/>
<reference evidence="3 4" key="1">
    <citation type="submission" date="2021-06" db="EMBL/GenBank/DDBJ databases">
        <title>Caerostris darwini draft genome.</title>
        <authorList>
            <person name="Kono N."/>
            <person name="Arakawa K."/>
        </authorList>
    </citation>
    <scope>NUCLEOTIDE SEQUENCE [LARGE SCALE GENOMIC DNA]</scope>
</reference>
<keyword evidence="2" id="KW-0732">Signal</keyword>